<dbReference type="PANTHER" id="PTHR46112">
    <property type="entry name" value="AMINOPEPTIDASE"/>
    <property type="match status" value="1"/>
</dbReference>
<dbReference type="EMBL" id="CP087164">
    <property type="protein sequence ID" value="UGS33843.1"/>
    <property type="molecule type" value="Genomic_DNA"/>
</dbReference>
<dbReference type="EC" id="3.5.3.3" evidence="4"/>
<dbReference type="GO" id="GO:0016980">
    <property type="term" value="F:creatinase activity"/>
    <property type="evidence" value="ECO:0007669"/>
    <property type="project" value="UniProtKB-EC"/>
</dbReference>
<dbReference type="InterPro" id="IPR036005">
    <property type="entry name" value="Creatinase/aminopeptidase-like"/>
</dbReference>
<keyword evidence="4" id="KW-0378">Hydrolase</keyword>
<evidence type="ECO:0000313" key="5">
    <source>
        <dbReference type="Proteomes" id="UP001162834"/>
    </source>
</evidence>
<proteinExistence type="predicted"/>
<name>A0A9E6XSC1_9ACTN</name>
<reference evidence="4" key="1">
    <citation type="journal article" date="2022" name="Int. J. Syst. Evol. Microbiol.">
        <title>Pseudomonas aegrilactucae sp. nov. and Pseudomonas morbosilactucae sp. nov., pathogens causing bacterial rot of lettuce in Japan.</title>
        <authorList>
            <person name="Sawada H."/>
            <person name="Fujikawa T."/>
            <person name="Satou M."/>
        </authorList>
    </citation>
    <scope>NUCLEOTIDE SEQUENCE</scope>
    <source>
        <strain evidence="4">0166_1</strain>
    </source>
</reference>
<dbReference type="Pfam" id="PF00557">
    <property type="entry name" value="Peptidase_M24"/>
    <property type="match status" value="1"/>
</dbReference>
<gene>
    <name evidence="4" type="ORF">DSM104329_00208</name>
</gene>
<evidence type="ECO:0000256" key="1">
    <source>
        <dbReference type="SAM" id="MobiDB-lite"/>
    </source>
</evidence>
<feature type="domain" description="Peptidase M24" evidence="2">
    <location>
        <begin position="197"/>
        <end position="407"/>
    </location>
</feature>
<dbReference type="Gene3D" id="3.40.350.10">
    <property type="entry name" value="Creatinase/prolidase N-terminal domain"/>
    <property type="match status" value="1"/>
</dbReference>
<feature type="domain" description="Creatinase N-terminal" evidence="3">
    <location>
        <begin position="52"/>
        <end position="187"/>
    </location>
</feature>
<feature type="compositionally biased region" description="Low complexity" evidence="1">
    <location>
        <begin position="19"/>
        <end position="37"/>
    </location>
</feature>
<accession>A0A9E6XSC1</accession>
<keyword evidence="5" id="KW-1185">Reference proteome</keyword>
<dbReference type="InterPro" id="IPR000994">
    <property type="entry name" value="Pept_M24"/>
</dbReference>
<organism evidence="4 5">
    <name type="scientific">Capillimicrobium parvum</name>
    <dbReference type="NCBI Taxonomy" id="2884022"/>
    <lineage>
        <taxon>Bacteria</taxon>
        <taxon>Bacillati</taxon>
        <taxon>Actinomycetota</taxon>
        <taxon>Thermoleophilia</taxon>
        <taxon>Solirubrobacterales</taxon>
        <taxon>Capillimicrobiaceae</taxon>
        <taxon>Capillimicrobium</taxon>
    </lineage>
</organism>
<dbReference type="Proteomes" id="UP001162834">
    <property type="component" value="Chromosome"/>
</dbReference>
<dbReference type="Gene3D" id="3.90.230.10">
    <property type="entry name" value="Creatinase/methionine aminopeptidase superfamily"/>
    <property type="match status" value="1"/>
</dbReference>
<dbReference type="PANTHER" id="PTHR46112:SF2">
    <property type="entry name" value="XAA-PRO AMINOPEPTIDASE P-RELATED"/>
    <property type="match status" value="1"/>
</dbReference>
<dbReference type="CDD" id="cd01066">
    <property type="entry name" value="APP_MetAP"/>
    <property type="match status" value="1"/>
</dbReference>
<dbReference type="InterPro" id="IPR050659">
    <property type="entry name" value="Peptidase_M24B"/>
</dbReference>
<feature type="region of interest" description="Disordered" evidence="1">
    <location>
        <begin position="1"/>
        <end position="46"/>
    </location>
</feature>
<protein>
    <submittedName>
        <fullName evidence="4">Creatinase</fullName>
        <ecNumber evidence="4">3.5.3.3</ecNumber>
    </submittedName>
</protein>
<dbReference type="KEGG" id="sbae:DSM104329_00208"/>
<evidence type="ECO:0000259" key="2">
    <source>
        <dbReference type="Pfam" id="PF00557"/>
    </source>
</evidence>
<dbReference type="Pfam" id="PF01321">
    <property type="entry name" value="Creatinase_N"/>
    <property type="match status" value="1"/>
</dbReference>
<dbReference type="SUPFAM" id="SSF53092">
    <property type="entry name" value="Creatinase/prolidase N-terminal domain"/>
    <property type="match status" value="1"/>
</dbReference>
<dbReference type="SUPFAM" id="SSF55920">
    <property type="entry name" value="Creatinase/aminopeptidase"/>
    <property type="match status" value="1"/>
</dbReference>
<sequence>MDVSVSGPDDVRALTSGGASTLPAVAPVPSAPRSAQPIVGGGALSPAEQSRRHDLLQGLIADRDLDGLIVVANDYRGHKGTLRWVTDYNLAHRHGFAFVPRGREPELILPQNMQQGFSSQGWETPVRYARRAVQGVVNAIGELPGHERIGIVGLGEIMRVADAELLKRSLPATQFVDVTMDFEQLRAQKSAEELAGVRESTYIVERCFARLLEIARPGITEREIGAEMYRTMYLLGGEDPLFLSMSGVRQADGTVAPAWNPPRDRVLHVGDQFVFSFELIGPLGYWMEFARAVVFGTPTDDQVRLNRAAAEGMRAAAERMVPGATPAAVQRGLLDAVERHDAGSAYWSGHGLGQDVLEEPWIGREVVDADDAVDWTLSERMVLAMHPMVLDRDRRGIAYLSNSYIVTPDGGQAVSQIPLDIHVL</sequence>
<evidence type="ECO:0000259" key="3">
    <source>
        <dbReference type="Pfam" id="PF01321"/>
    </source>
</evidence>
<dbReference type="InterPro" id="IPR029149">
    <property type="entry name" value="Creatin/AminoP/Spt16_N"/>
</dbReference>
<dbReference type="AlphaFoldDB" id="A0A9E6XSC1"/>
<dbReference type="InterPro" id="IPR000587">
    <property type="entry name" value="Creatinase_N"/>
</dbReference>
<evidence type="ECO:0000313" key="4">
    <source>
        <dbReference type="EMBL" id="UGS33843.1"/>
    </source>
</evidence>